<evidence type="ECO:0000313" key="3">
    <source>
        <dbReference type="Proteomes" id="UP001301442"/>
    </source>
</evidence>
<sequence>MSIIRETFTLLCIVMTIILATAYIFYEEELFHYYLVLKNGNSVYQNDSVKLNSKFVSIVVQKEDFYILKLKEKSLSEITITLGQMSKSLKANLFEFEKYKILLDTKSCFAISLEPKFLGDFSLLIQSKYTNYTFMINDMVDKNIMKTLCDEVWV</sequence>
<gene>
    <name evidence="2" type="ORF">RI844_03045</name>
</gene>
<keyword evidence="1" id="KW-0472">Membrane</keyword>
<evidence type="ECO:0000256" key="1">
    <source>
        <dbReference type="SAM" id="Phobius"/>
    </source>
</evidence>
<organism evidence="2 3">
    <name type="scientific">Thalassotalea fonticola</name>
    <dbReference type="NCBI Taxonomy" id="3065649"/>
    <lineage>
        <taxon>Bacteria</taxon>
        <taxon>Pseudomonadati</taxon>
        <taxon>Pseudomonadota</taxon>
        <taxon>Gammaproteobacteria</taxon>
        <taxon>Alteromonadales</taxon>
        <taxon>Colwelliaceae</taxon>
        <taxon>Thalassotalea</taxon>
    </lineage>
</organism>
<keyword evidence="1" id="KW-1133">Transmembrane helix</keyword>
<keyword evidence="1" id="KW-0812">Transmembrane</keyword>
<dbReference type="EMBL" id="CP136600">
    <property type="protein sequence ID" value="WOH38229.1"/>
    <property type="molecule type" value="Genomic_DNA"/>
</dbReference>
<feature type="transmembrane region" description="Helical" evidence="1">
    <location>
        <begin position="7"/>
        <end position="26"/>
    </location>
</feature>
<dbReference type="RefSeq" id="WP_348397002.1">
    <property type="nucleotide sequence ID" value="NZ_CP136600.1"/>
</dbReference>
<protein>
    <submittedName>
        <fullName evidence="2">Uncharacterized protein</fullName>
    </submittedName>
</protein>
<evidence type="ECO:0000313" key="2">
    <source>
        <dbReference type="EMBL" id="WOH38229.1"/>
    </source>
</evidence>
<proteinExistence type="predicted"/>
<keyword evidence="3" id="KW-1185">Reference proteome</keyword>
<accession>A0ABZ0GRE6</accession>
<name>A0ABZ0GRE6_9GAMM</name>
<dbReference type="Proteomes" id="UP001301442">
    <property type="component" value="Chromosome"/>
</dbReference>
<reference evidence="2 3" key="1">
    <citation type="submission" date="2023-09" db="EMBL/GenBank/DDBJ databases">
        <authorList>
            <person name="Qi X."/>
        </authorList>
    </citation>
    <scope>NUCLEOTIDE SEQUENCE [LARGE SCALE GENOMIC DNA]</scope>
    <source>
        <strain evidence="2 3">S1-1</strain>
    </source>
</reference>